<dbReference type="InterPro" id="IPR036186">
    <property type="entry name" value="Serpin_sf"/>
</dbReference>
<dbReference type="SUPFAM" id="SSF56574">
    <property type="entry name" value="Serpins"/>
    <property type="match status" value="1"/>
</dbReference>
<sequence>MAFLLVFYLFSYGGEMRAALANNRFGLALLKELADRDPGENLFISPLSITLVLSMTYNGARGETKTAFEKTLLWEGCTANQLNKEMKSLLKKRKGDKLELLIANSLWARRGISFREEFIGTVKKFYDGEVKTLDFSSPKAKDKINEWVKKKTKGKIEKIVSEIKNNTVLFLLNAIYFKGRWEKEFSVEETKKGPFHRIDGTEKEVFFMKQSGRFPYLREKSFSAVSLPYADGEVSMVLFLPEENSNPREVLTLLQKEENGFWRRFKETEGEVVLPRFRMEYEKSLNEVLRDLGLEIAFDLRADFSLISSEHIFIDEVRHKAIIEVNEEGTEAAAVTSVGMALSLPTERFNLVFNRPFLFLIRDNETEAILFSGLVYEP</sequence>
<dbReference type="GO" id="GO:0004867">
    <property type="term" value="F:serine-type endopeptidase inhibitor activity"/>
    <property type="evidence" value="ECO:0007669"/>
    <property type="project" value="InterPro"/>
</dbReference>
<comment type="caution">
    <text evidence="3">The sequence shown here is derived from an EMBL/GenBank/DDBJ whole genome shotgun (WGS) entry which is preliminary data.</text>
</comment>
<reference evidence="3" key="1">
    <citation type="journal article" date="2020" name="mSystems">
        <title>Genome- and Community-Level Interaction Insights into Carbon Utilization and Element Cycling Functions of Hydrothermarchaeota in Hydrothermal Sediment.</title>
        <authorList>
            <person name="Zhou Z."/>
            <person name="Liu Y."/>
            <person name="Xu W."/>
            <person name="Pan J."/>
            <person name="Luo Z.H."/>
            <person name="Li M."/>
        </authorList>
    </citation>
    <scope>NUCLEOTIDE SEQUENCE [LARGE SCALE GENOMIC DNA]</scope>
    <source>
        <strain evidence="3">SpSt-906</strain>
    </source>
</reference>
<dbReference type="EMBL" id="DTMQ01000024">
    <property type="protein sequence ID" value="HGE99205.1"/>
    <property type="molecule type" value="Genomic_DNA"/>
</dbReference>
<name>A0A7C3UPF2_UNCW3</name>
<proteinExistence type="inferred from homology"/>
<dbReference type="AlphaFoldDB" id="A0A7C3UPF2"/>
<protein>
    <submittedName>
        <fullName evidence="3">Serpin family protein</fullName>
    </submittedName>
</protein>
<comment type="similarity">
    <text evidence="1">Belongs to the serpin family.</text>
</comment>
<evidence type="ECO:0000256" key="1">
    <source>
        <dbReference type="RuleBase" id="RU000411"/>
    </source>
</evidence>
<dbReference type="SMART" id="SM00093">
    <property type="entry name" value="SERPIN"/>
    <property type="match status" value="1"/>
</dbReference>
<feature type="domain" description="Serpin" evidence="2">
    <location>
        <begin position="27"/>
        <end position="378"/>
    </location>
</feature>
<organism evidence="3">
    <name type="scientific">candidate division WOR-3 bacterium</name>
    <dbReference type="NCBI Taxonomy" id="2052148"/>
    <lineage>
        <taxon>Bacteria</taxon>
        <taxon>Bacteria division WOR-3</taxon>
    </lineage>
</organism>
<dbReference type="InterPro" id="IPR042185">
    <property type="entry name" value="Serpin_sf_2"/>
</dbReference>
<evidence type="ECO:0000313" key="3">
    <source>
        <dbReference type="EMBL" id="HGE99205.1"/>
    </source>
</evidence>
<dbReference type="FunFam" id="3.30.497.10:FF:000001">
    <property type="entry name" value="Serine protease inhibitor"/>
    <property type="match status" value="1"/>
</dbReference>
<dbReference type="PROSITE" id="PS00284">
    <property type="entry name" value="SERPIN"/>
    <property type="match status" value="1"/>
</dbReference>
<accession>A0A7C3UPF2</accession>
<evidence type="ECO:0000259" key="2">
    <source>
        <dbReference type="SMART" id="SM00093"/>
    </source>
</evidence>
<dbReference type="InterPro" id="IPR023796">
    <property type="entry name" value="Serpin_dom"/>
</dbReference>
<dbReference type="PANTHER" id="PTHR11461">
    <property type="entry name" value="SERINE PROTEASE INHIBITOR, SERPIN"/>
    <property type="match status" value="1"/>
</dbReference>
<dbReference type="InterPro" id="IPR042178">
    <property type="entry name" value="Serpin_sf_1"/>
</dbReference>
<dbReference type="GO" id="GO:0005615">
    <property type="term" value="C:extracellular space"/>
    <property type="evidence" value="ECO:0007669"/>
    <property type="project" value="InterPro"/>
</dbReference>
<dbReference type="Gene3D" id="2.30.39.10">
    <property type="entry name" value="Alpha-1-antitrypsin, domain 1"/>
    <property type="match status" value="1"/>
</dbReference>
<dbReference type="CDD" id="cd19588">
    <property type="entry name" value="serpin_miropin-like"/>
    <property type="match status" value="1"/>
</dbReference>
<dbReference type="InterPro" id="IPR000215">
    <property type="entry name" value="Serpin_fam"/>
</dbReference>
<dbReference type="Gene3D" id="3.30.497.10">
    <property type="entry name" value="Antithrombin, subunit I, domain 2"/>
    <property type="match status" value="1"/>
</dbReference>
<dbReference type="InterPro" id="IPR023795">
    <property type="entry name" value="Serpin_CS"/>
</dbReference>
<dbReference type="Pfam" id="PF00079">
    <property type="entry name" value="Serpin"/>
    <property type="match status" value="1"/>
</dbReference>
<gene>
    <name evidence="3" type="ORF">ENX07_03940</name>
</gene>
<dbReference type="PANTHER" id="PTHR11461:SF211">
    <property type="entry name" value="GH10112P-RELATED"/>
    <property type="match status" value="1"/>
</dbReference>